<evidence type="ECO:0000313" key="3">
    <source>
        <dbReference type="EMBL" id="MBB5033929.1"/>
    </source>
</evidence>
<dbReference type="SUPFAM" id="SSF51445">
    <property type="entry name" value="(Trans)glycosidases"/>
    <property type="match status" value="1"/>
</dbReference>
<sequence>MITALPNAQTPPAKHGLRVVAAGKFLQLSDGTPHMLRGVSYGPFKPNSRGEPFPEDDQLAKDLRHIAGLGFNTVRLYEVPTDAVLREAESHELRLMVGIPWSEHVDFLADRTLCREIEARVASACARLREHSCITAFLVGNEIEKTLVRWMKPRRVRAFIEKLIDTARSNAPHTLVSYATYPSTGYLVPRNADFLAVNVYLETADAFRACLSQLQNLAGHQPLILTEHGLDVAAHGVERQAETLRWQHEYLQRSGCAGSVWFSYTDEWYRGGREVTDWQFGLVDHGRNERAACTVLRGLPSLMPAPDVPPRISVVICTRNGAATLSACLSSMSELRYPDYEVLLIDDGSRQRIAEIAKSFPQVRYHYQEHAGLSVARNTGARLASGSIIAYTDDDCLAHPDWLLHLSHAFTDENVAAAGGPNIPPPPRNRIERVVAAAPGAPAHVLLDDTEAEHLPGCNLAIRKEALELVGGFQEEFRTAGDDVDICWRLRETGRRLVFVPGAMVWHHRRFSVRAYLTQQHGYGRAEALLMKKHPERFGYLGGARWRGGIYGDQNPADHPVEGSIFHGPYGLGAFQVIYASSSFRWWEWLTGVLWPALLMLALVFHQPWLALGVLAFACWAAWQVSVRNAAASGIHGVANRLLLWWLSFLQPVVREWARLRGMLTLGARPSRHPLLPDIIPPVRPHKITFSLGTLRFWSEDGVGREQWLNEMRKSFRTAHVIFREDDGWRWFDFEAWPWAEVSRAYMSVTEFHSEGRCLTRVKLLLRIRRSLGWHLILWLIVAAILMAAGLHSLLVLGLLATLGFVLLVPLGVWYVRREMLSMTRAAAIKAGMTEMR</sequence>
<dbReference type="InterPro" id="IPR050834">
    <property type="entry name" value="Glycosyltransf_2"/>
</dbReference>
<evidence type="ECO:0000313" key="4">
    <source>
        <dbReference type="Proteomes" id="UP000590740"/>
    </source>
</evidence>
<accession>A0A7W7YD25</accession>
<evidence type="ECO:0000259" key="2">
    <source>
        <dbReference type="Pfam" id="PF00535"/>
    </source>
</evidence>
<dbReference type="PANTHER" id="PTHR43685:SF3">
    <property type="entry name" value="SLR2126 PROTEIN"/>
    <property type="match status" value="1"/>
</dbReference>
<dbReference type="CDD" id="cd00761">
    <property type="entry name" value="Glyco_tranf_GTA_type"/>
    <property type="match status" value="1"/>
</dbReference>
<dbReference type="Gene3D" id="3.90.550.10">
    <property type="entry name" value="Spore Coat Polysaccharide Biosynthesis Protein SpsA, Chain A"/>
    <property type="match status" value="1"/>
</dbReference>
<comment type="caution">
    <text evidence="3">The sequence shown here is derived from an EMBL/GenBank/DDBJ whole genome shotgun (WGS) entry which is preliminary data.</text>
</comment>
<feature type="domain" description="Glycosyltransferase 2-like" evidence="2">
    <location>
        <begin position="313"/>
        <end position="468"/>
    </location>
</feature>
<keyword evidence="1" id="KW-0472">Membrane</keyword>
<dbReference type="Pfam" id="PF00535">
    <property type="entry name" value="Glycos_transf_2"/>
    <property type="match status" value="1"/>
</dbReference>
<proteinExistence type="predicted"/>
<name>A0A7W7YD25_9BACT</name>
<feature type="transmembrane region" description="Helical" evidence="1">
    <location>
        <begin position="771"/>
        <end position="789"/>
    </location>
</feature>
<evidence type="ECO:0000256" key="1">
    <source>
        <dbReference type="SAM" id="Phobius"/>
    </source>
</evidence>
<reference evidence="3 4" key="1">
    <citation type="submission" date="2020-08" db="EMBL/GenBank/DDBJ databases">
        <title>Genomic Encyclopedia of Type Strains, Phase IV (KMG-IV): sequencing the most valuable type-strain genomes for metagenomic binning, comparative biology and taxonomic classification.</title>
        <authorList>
            <person name="Goeker M."/>
        </authorList>
    </citation>
    <scope>NUCLEOTIDE SEQUENCE [LARGE SCALE GENOMIC DNA]</scope>
    <source>
        <strain evidence="3 4">DSM 12252</strain>
    </source>
</reference>
<keyword evidence="4" id="KW-1185">Reference proteome</keyword>
<protein>
    <submittedName>
        <fullName evidence="3">GT2 family glycosyltransferase</fullName>
    </submittedName>
</protein>
<dbReference type="Proteomes" id="UP000590740">
    <property type="component" value="Unassembled WGS sequence"/>
</dbReference>
<dbReference type="SUPFAM" id="SSF53448">
    <property type="entry name" value="Nucleotide-diphospho-sugar transferases"/>
    <property type="match status" value="1"/>
</dbReference>
<dbReference type="InterPro" id="IPR001173">
    <property type="entry name" value="Glyco_trans_2-like"/>
</dbReference>
<keyword evidence="1" id="KW-1133">Transmembrane helix</keyword>
<gene>
    <name evidence="3" type="ORF">HNQ65_003519</name>
</gene>
<dbReference type="PANTHER" id="PTHR43685">
    <property type="entry name" value="GLYCOSYLTRANSFERASE"/>
    <property type="match status" value="1"/>
</dbReference>
<dbReference type="AlphaFoldDB" id="A0A7W7YD25"/>
<dbReference type="Gene3D" id="3.20.20.80">
    <property type="entry name" value="Glycosidases"/>
    <property type="match status" value="1"/>
</dbReference>
<dbReference type="InterPro" id="IPR017853">
    <property type="entry name" value="GH"/>
</dbReference>
<dbReference type="RefSeq" id="WP_184341213.1">
    <property type="nucleotide sequence ID" value="NZ_JACHIG010000007.1"/>
</dbReference>
<keyword evidence="1" id="KW-0812">Transmembrane</keyword>
<dbReference type="GO" id="GO:0016740">
    <property type="term" value="F:transferase activity"/>
    <property type="evidence" value="ECO:0007669"/>
    <property type="project" value="UniProtKB-KW"/>
</dbReference>
<dbReference type="InterPro" id="IPR029044">
    <property type="entry name" value="Nucleotide-diphossugar_trans"/>
</dbReference>
<organism evidence="3 4">
    <name type="scientific">Prosthecobacter vanneervenii</name>
    <dbReference type="NCBI Taxonomy" id="48466"/>
    <lineage>
        <taxon>Bacteria</taxon>
        <taxon>Pseudomonadati</taxon>
        <taxon>Verrucomicrobiota</taxon>
        <taxon>Verrucomicrobiia</taxon>
        <taxon>Verrucomicrobiales</taxon>
        <taxon>Verrucomicrobiaceae</taxon>
        <taxon>Prosthecobacter</taxon>
    </lineage>
</organism>
<feature type="transmembrane region" description="Helical" evidence="1">
    <location>
        <begin position="609"/>
        <end position="626"/>
    </location>
</feature>
<keyword evidence="3" id="KW-0808">Transferase</keyword>
<feature type="transmembrane region" description="Helical" evidence="1">
    <location>
        <begin position="795"/>
        <end position="816"/>
    </location>
</feature>
<dbReference type="EMBL" id="JACHIG010000007">
    <property type="protein sequence ID" value="MBB5033929.1"/>
    <property type="molecule type" value="Genomic_DNA"/>
</dbReference>